<feature type="transmembrane region" description="Helical" evidence="1">
    <location>
        <begin position="635"/>
        <end position="662"/>
    </location>
</feature>
<name>A0A3M7RUL7_BRAPC</name>
<proteinExistence type="predicted"/>
<protein>
    <submittedName>
        <fullName evidence="2">Uncharacterized protein</fullName>
    </submittedName>
</protein>
<organism evidence="2 3">
    <name type="scientific">Brachionus plicatilis</name>
    <name type="common">Marine rotifer</name>
    <name type="synonym">Brachionus muelleri</name>
    <dbReference type="NCBI Taxonomy" id="10195"/>
    <lineage>
        <taxon>Eukaryota</taxon>
        <taxon>Metazoa</taxon>
        <taxon>Spiralia</taxon>
        <taxon>Gnathifera</taxon>
        <taxon>Rotifera</taxon>
        <taxon>Eurotatoria</taxon>
        <taxon>Monogononta</taxon>
        <taxon>Pseudotrocha</taxon>
        <taxon>Ploima</taxon>
        <taxon>Brachionidae</taxon>
        <taxon>Brachionus</taxon>
    </lineage>
</organism>
<evidence type="ECO:0000313" key="3">
    <source>
        <dbReference type="Proteomes" id="UP000276133"/>
    </source>
</evidence>
<dbReference type="AlphaFoldDB" id="A0A3M7RUL7"/>
<dbReference type="EMBL" id="REGN01002570">
    <property type="protein sequence ID" value="RNA27263.1"/>
    <property type="molecule type" value="Genomic_DNA"/>
</dbReference>
<accession>A0A3M7RUL7</accession>
<dbReference type="OrthoDB" id="10222415at2759"/>
<keyword evidence="1" id="KW-1133">Transmembrane helix</keyword>
<feature type="transmembrane region" description="Helical" evidence="1">
    <location>
        <begin position="460"/>
        <end position="487"/>
    </location>
</feature>
<sequence>MRIENFRSFDQIRFECFDSSNFTYNIFFVPKKSLVLDSSLKFNLNEPFKPEFNLLPDEIKISFYNLKGFDHTGDTFGRLLNFYDEITISLFYSNFKIYTHGSLAKDCSKADHPNFTYFPNVTYLFFTFSNKYHPNTCPQVFKFVNMKKLTFHGISDSFLKKNMLGFLQVNSTIPNEIDSINIGCYRAGIQKTLLMPQMLQSLKIVEIFGSVDFIGDDAFKHLTSLSLISLKVDNFRYFCTKGFGWLSNVKANVHLYLNFDNDEQFVFADTDICLFKDFLVKDHNLVYITDMASECSCTLMWIYQHLLENMTYLDTKYNSEEILYKKFYKYSKVCAVVGHDSFKKCDFESKFDRCKVNTSRILKIDDLIYLSEYFNFFYILFNSMFSILGIVTNSVSIVVSICLLKSNIFKKSLFVNQLILLNSTANFFLFLLNILQLMNKCVYYNGIFCSKIARDYYTQLFAIIFGDFSTNILKFISNISLIVLSLIRLESLMNRTKIIEKIEIKKFIFFLVFVGIFLSIDKLVSVRINEDYFVQSEKYYQEFPNSNTFQLSFQRVDYFAVRFKYNGSITLIFYIFFMTNFIINDFLLLVFTIAIDSVLLNVLRKNIKQKSTISNLMGDRKIQNKYSTEKRETKITTLIILNIFILILAKLFHLGISVFYLIKKFHWKKKENICASNSRICSNFQDFGEMIYNFSNMYTLYLFLNLNNNFKTMFLNSLKIFKRQQTATQS</sequence>
<feature type="transmembrane region" description="Helical" evidence="1">
    <location>
        <begin position="507"/>
        <end position="528"/>
    </location>
</feature>
<feature type="transmembrane region" description="Helical" evidence="1">
    <location>
        <begin position="571"/>
        <end position="600"/>
    </location>
</feature>
<evidence type="ECO:0000256" key="1">
    <source>
        <dbReference type="SAM" id="Phobius"/>
    </source>
</evidence>
<feature type="transmembrane region" description="Helical" evidence="1">
    <location>
        <begin position="413"/>
        <end position="435"/>
    </location>
</feature>
<comment type="caution">
    <text evidence="2">The sequence shown here is derived from an EMBL/GenBank/DDBJ whole genome shotgun (WGS) entry which is preliminary data.</text>
</comment>
<keyword evidence="1" id="KW-0812">Transmembrane</keyword>
<keyword evidence="3" id="KW-1185">Reference proteome</keyword>
<feature type="transmembrane region" description="Helical" evidence="1">
    <location>
        <begin position="376"/>
        <end position="404"/>
    </location>
</feature>
<keyword evidence="1" id="KW-0472">Membrane</keyword>
<reference evidence="2 3" key="1">
    <citation type="journal article" date="2018" name="Sci. Rep.">
        <title>Genomic signatures of local adaptation to the degree of environmental predictability in rotifers.</title>
        <authorList>
            <person name="Franch-Gras L."/>
            <person name="Hahn C."/>
            <person name="Garcia-Roger E.M."/>
            <person name="Carmona M.J."/>
            <person name="Serra M."/>
            <person name="Gomez A."/>
        </authorList>
    </citation>
    <scope>NUCLEOTIDE SEQUENCE [LARGE SCALE GENOMIC DNA]</scope>
    <source>
        <strain evidence="2">HYR1</strain>
    </source>
</reference>
<dbReference type="Gene3D" id="1.20.1070.10">
    <property type="entry name" value="Rhodopsin 7-helix transmembrane proteins"/>
    <property type="match status" value="1"/>
</dbReference>
<dbReference type="Proteomes" id="UP000276133">
    <property type="component" value="Unassembled WGS sequence"/>
</dbReference>
<evidence type="ECO:0000313" key="2">
    <source>
        <dbReference type="EMBL" id="RNA27263.1"/>
    </source>
</evidence>
<gene>
    <name evidence="2" type="ORF">BpHYR1_036906</name>
</gene>